<proteinExistence type="inferred from homology"/>
<evidence type="ECO:0000256" key="2">
    <source>
        <dbReference type="ARBA" id="ARBA00023008"/>
    </source>
</evidence>
<evidence type="ECO:0008006" key="5">
    <source>
        <dbReference type="Google" id="ProtNLM"/>
    </source>
</evidence>
<dbReference type="Pfam" id="PF02583">
    <property type="entry name" value="Trns_repr_metal"/>
    <property type="match status" value="1"/>
</dbReference>
<comment type="similarity">
    <text evidence="1">Belongs to the CsoR family.</text>
</comment>
<gene>
    <name evidence="3" type="ORF">GCM10022255_091810</name>
</gene>
<reference evidence="4" key="1">
    <citation type="journal article" date="2019" name="Int. J. Syst. Evol. Microbiol.">
        <title>The Global Catalogue of Microorganisms (GCM) 10K type strain sequencing project: providing services to taxonomists for standard genome sequencing and annotation.</title>
        <authorList>
            <consortium name="The Broad Institute Genomics Platform"/>
            <consortium name="The Broad Institute Genome Sequencing Center for Infectious Disease"/>
            <person name="Wu L."/>
            <person name="Ma J."/>
        </authorList>
    </citation>
    <scope>NUCLEOTIDE SEQUENCE [LARGE SCALE GENOMIC DNA]</scope>
    <source>
        <strain evidence="4">JCM 17441</strain>
    </source>
</reference>
<sequence length="122" mass="13253">MGSGTISVNPWPSRPAADVRRRLKLSRPRTLGGMEIDGEALGDVIKRLRRAEGQIRGVIAMLEEGRDCADVVTQLAAVSRALDRAGFKIIATGLRQCVTDQESGKQPQLDIAQLEKLFLSLA</sequence>
<dbReference type="InterPro" id="IPR038390">
    <property type="entry name" value="Metal_Tscrpt_repr_sf"/>
</dbReference>
<dbReference type="Gene3D" id="1.20.58.1000">
    <property type="entry name" value="Metal-sensitive repressor, helix protomer"/>
    <property type="match status" value="1"/>
</dbReference>
<comment type="caution">
    <text evidence="3">The sequence shown here is derived from an EMBL/GenBank/DDBJ whole genome shotgun (WGS) entry which is preliminary data.</text>
</comment>
<dbReference type="Proteomes" id="UP001500620">
    <property type="component" value="Unassembled WGS sequence"/>
</dbReference>
<keyword evidence="2" id="KW-0186">Copper</keyword>
<dbReference type="CDD" id="cd10148">
    <property type="entry name" value="CsoR-like_DUF156"/>
    <property type="match status" value="1"/>
</dbReference>
<evidence type="ECO:0000256" key="1">
    <source>
        <dbReference type="ARBA" id="ARBA00005428"/>
    </source>
</evidence>
<dbReference type="PANTHER" id="PTHR33677">
    <property type="entry name" value="TRANSCRIPTIONAL REPRESSOR FRMR-RELATED"/>
    <property type="match status" value="1"/>
</dbReference>
<keyword evidence="4" id="KW-1185">Reference proteome</keyword>
<name>A0ABP8DPD3_9ACTN</name>
<organism evidence="3 4">
    <name type="scientific">Dactylosporangium darangshiense</name>
    <dbReference type="NCBI Taxonomy" id="579108"/>
    <lineage>
        <taxon>Bacteria</taxon>
        <taxon>Bacillati</taxon>
        <taxon>Actinomycetota</taxon>
        <taxon>Actinomycetes</taxon>
        <taxon>Micromonosporales</taxon>
        <taxon>Micromonosporaceae</taxon>
        <taxon>Dactylosporangium</taxon>
    </lineage>
</organism>
<dbReference type="EMBL" id="BAABAT010000043">
    <property type="protein sequence ID" value="GAA4260986.1"/>
    <property type="molecule type" value="Genomic_DNA"/>
</dbReference>
<dbReference type="PANTHER" id="PTHR33677:SF5">
    <property type="entry name" value="TRANSCRIPTIONAL REPRESSOR FRMR"/>
    <property type="match status" value="1"/>
</dbReference>
<evidence type="ECO:0000313" key="4">
    <source>
        <dbReference type="Proteomes" id="UP001500620"/>
    </source>
</evidence>
<evidence type="ECO:0000313" key="3">
    <source>
        <dbReference type="EMBL" id="GAA4260986.1"/>
    </source>
</evidence>
<dbReference type="InterPro" id="IPR003735">
    <property type="entry name" value="Metal_Tscrpt_repr"/>
</dbReference>
<protein>
    <recommendedName>
        <fullName evidence="5">Transcriptional regulator</fullName>
    </recommendedName>
</protein>
<accession>A0ABP8DPD3</accession>